<dbReference type="HAMAP" id="MF_00469">
    <property type="entry name" value="TrhO"/>
    <property type="match status" value="1"/>
</dbReference>
<evidence type="ECO:0000259" key="2">
    <source>
        <dbReference type="PROSITE" id="PS50206"/>
    </source>
</evidence>
<keyword evidence="1" id="KW-0560">Oxidoreductase</keyword>
<comment type="similarity">
    <text evidence="1">Belongs to the TrhO family.</text>
</comment>
<dbReference type="Proteomes" id="UP000177040">
    <property type="component" value="Unassembled WGS sequence"/>
</dbReference>
<dbReference type="AlphaFoldDB" id="A0A1F6N439"/>
<dbReference type="Gene3D" id="3.30.70.100">
    <property type="match status" value="1"/>
</dbReference>
<evidence type="ECO:0000313" key="4">
    <source>
        <dbReference type="Proteomes" id="UP000177040"/>
    </source>
</evidence>
<accession>A0A1F6N439</accession>
<dbReference type="InterPro" id="IPR020936">
    <property type="entry name" value="TrhO"/>
</dbReference>
<organism evidence="3 4">
    <name type="scientific">Candidatus Magasanikbacteria bacterium RIFCSPLOWO2_01_FULL_40_15</name>
    <dbReference type="NCBI Taxonomy" id="1798686"/>
    <lineage>
        <taxon>Bacteria</taxon>
        <taxon>Candidatus Magasanikiibacteriota</taxon>
    </lineage>
</organism>
<dbReference type="SMART" id="SM00450">
    <property type="entry name" value="RHOD"/>
    <property type="match status" value="1"/>
</dbReference>
<dbReference type="Pfam" id="PF00581">
    <property type="entry name" value="Rhodanese"/>
    <property type="match status" value="1"/>
</dbReference>
<dbReference type="Gene3D" id="3.40.250.10">
    <property type="entry name" value="Rhodanese-like domain"/>
    <property type="match status" value="1"/>
</dbReference>
<protein>
    <recommendedName>
        <fullName evidence="1">tRNA uridine(34) hydroxylase</fullName>
        <ecNumber evidence="1">1.14.-.-</ecNumber>
    </recommendedName>
    <alternativeName>
        <fullName evidence="1">tRNA hydroxylation protein O</fullName>
    </alternativeName>
</protein>
<dbReference type="InterPro" id="IPR001763">
    <property type="entry name" value="Rhodanese-like_dom"/>
</dbReference>
<name>A0A1F6N439_9BACT</name>
<gene>
    <name evidence="1" type="primary">trhO</name>
    <name evidence="3" type="ORF">A2983_04775</name>
</gene>
<reference evidence="3 4" key="1">
    <citation type="journal article" date="2016" name="Nat. Commun.">
        <title>Thousands of microbial genomes shed light on interconnected biogeochemical processes in an aquifer system.</title>
        <authorList>
            <person name="Anantharaman K."/>
            <person name="Brown C.T."/>
            <person name="Hug L.A."/>
            <person name="Sharon I."/>
            <person name="Castelle C.J."/>
            <person name="Probst A.J."/>
            <person name="Thomas B.C."/>
            <person name="Singh A."/>
            <person name="Wilkins M.J."/>
            <person name="Karaoz U."/>
            <person name="Brodie E.L."/>
            <person name="Williams K.H."/>
            <person name="Hubbard S.S."/>
            <person name="Banfield J.F."/>
        </authorList>
    </citation>
    <scope>NUCLEOTIDE SEQUENCE [LARGE SCALE GENOMIC DNA]</scope>
</reference>
<dbReference type="GO" id="GO:0016705">
    <property type="term" value="F:oxidoreductase activity, acting on paired donors, with incorporation or reduction of molecular oxygen"/>
    <property type="evidence" value="ECO:0007669"/>
    <property type="project" value="UniProtKB-UniRule"/>
</dbReference>
<sequence length="301" mass="34780">MYQVLLFYKYTTISDPEELAQEQRVLAERLNLKCRTIIATEGINGTFEGLRKNTEEYMRIMQSDPRFSDINFKKSLGTGNSFPKISIKVRDEIVSLHLGEQNFSPMETTGKYITAEELHDWIHSDKEFYIIDMRNDYEHKVGYFANSILPPLYNFRDLPKVLPQLENLRDKTIVTVCTGGVRCEKASGFLIKNGFTDVYQLYGGIVTYMEKYPNEDFKGVLYVFDGRVTMGFNVEDPKHEVIGVCELCGAKTEQYIDCAYLHCRGKRHILCCANCQIQEKGFCSTTCKEHEINETYKSFKI</sequence>
<evidence type="ECO:0000256" key="1">
    <source>
        <dbReference type="HAMAP-Rule" id="MF_00469"/>
    </source>
</evidence>
<dbReference type="PANTHER" id="PTHR43268">
    <property type="entry name" value="THIOSULFATE SULFURTRANSFERASE/RHODANESE-LIKE DOMAIN-CONTAINING PROTEIN 2"/>
    <property type="match status" value="1"/>
</dbReference>
<comment type="caution">
    <text evidence="3">The sequence shown here is derived from an EMBL/GenBank/DDBJ whole genome shotgun (WGS) entry which is preliminary data.</text>
</comment>
<dbReference type="NCBIfam" id="NF001135">
    <property type="entry name" value="PRK00142.1-3"/>
    <property type="match status" value="1"/>
</dbReference>
<proteinExistence type="inferred from homology"/>
<dbReference type="InterPro" id="IPR040503">
    <property type="entry name" value="TRHO_N"/>
</dbReference>
<dbReference type="InterPro" id="IPR036873">
    <property type="entry name" value="Rhodanese-like_dom_sf"/>
</dbReference>
<dbReference type="Pfam" id="PF12368">
    <property type="entry name" value="Rhodanese_C"/>
    <property type="match status" value="1"/>
</dbReference>
<dbReference type="EMBL" id="MFQH01000004">
    <property type="protein sequence ID" value="OGH78644.1"/>
    <property type="molecule type" value="Genomic_DNA"/>
</dbReference>
<comment type="function">
    <text evidence="1">Catalyzes oxygen-dependent 5-hydroxyuridine (ho5U) modification at position 34 in tRNAs.</text>
</comment>
<comment type="catalytic activity">
    <reaction evidence="1">
        <text>uridine(34) in tRNA + AH2 + O2 = 5-hydroxyuridine(34) in tRNA + A + H2O</text>
        <dbReference type="Rhea" id="RHEA:64224"/>
        <dbReference type="Rhea" id="RHEA-COMP:11727"/>
        <dbReference type="Rhea" id="RHEA-COMP:13381"/>
        <dbReference type="ChEBI" id="CHEBI:13193"/>
        <dbReference type="ChEBI" id="CHEBI:15377"/>
        <dbReference type="ChEBI" id="CHEBI:15379"/>
        <dbReference type="ChEBI" id="CHEBI:17499"/>
        <dbReference type="ChEBI" id="CHEBI:65315"/>
        <dbReference type="ChEBI" id="CHEBI:136877"/>
    </reaction>
</comment>
<feature type="domain" description="Rhodanese" evidence="2">
    <location>
        <begin position="124"/>
        <end position="217"/>
    </location>
</feature>
<dbReference type="SUPFAM" id="SSF52821">
    <property type="entry name" value="Rhodanese/Cell cycle control phosphatase"/>
    <property type="match status" value="1"/>
</dbReference>
<dbReference type="EC" id="1.14.-.-" evidence="1"/>
<dbReference type="PROSITE" id="PS50206">
    <property type="entry name" value="RHODANESE_3"/>
    <property type="match status" value="1"/>
</dbReference>
<dbReference type="InterPro" id="IPR022111">
    <property type="entry name" value="Rhodanese_C"/>
</dbReference>
<dbReference type="GO" id="GO:0006400">
    <property type="term" value="P:tRNA modification"/>
    <property type="evidence" value="ECO:0007669"/>
    <property type="project" value="UniProtKB-UniRule"/>
</dbReference>
<keyword evidence="1" id="KW-0819">tRNA processing</keyword>
<dbReference type="PANTHER" id="PTHR43268:SF3">
    <property type="entry name" value="RHODANESE-LIKE DOMAIN-CONTAINING PROTEIN 7-RELATED"/>
    <property type="match status" value="1"/>
</dbReference>
<dbReference type="Pfam" id="PF17773">
    <property type="entry name" value="UPF0176_N"/>
    <property type="match status" value="1"/>
</dbReference>
<evidence type="ECO:0000313" key="3">
    <source>
        <dbReference type="EMBL" id="OGH78644.1"/>
    </source>
</evidence>